<gene>
    <name evidence="8" type="ORF">AV274_0130</name>
</gene>
<evidence type="ECO:0000256" key="5">
    <source>
        <dbReference type="ARBA" id="ARBA00023136"/>
    </source>
</evidence>
<accession>A0A196SPP3</accession>
<comment type="subcellular location">
    <subcellularLocation>
        <location evidence="1">Membrane</location>
        <topology evidence="1">Single-pass type II membrane protein</topology>
    </subcellularLocation>
</comment>
<protein>
    <submittedName>
        <fullName evidence="8">Glycosyltransferase-like protein LARGE2-like protein</fullName>
    </submittedName>
</protein>
<evidence type="ECO:0000256" key="1">
    <source>
        <dbReference type="ARBA" id="ARBA00004606"/>
    </source>
</evidence>
<dbReference type="Proteomes" id="UP000078348">
    <property type="component" value="Unassembled WGS sequence"/>
</dbReference>
<dbReference type="OrthoDB" id="40401at2759"/>
<keyword evidence="4" id="KW-1133">Transmembrane helix</keyword>
<dbReference type="EMBL" id="LXWW01000005">
    <property type="protein sequence ID" value="OAO18146.1"/>
    <property type="molecule type" value="Genomic_DNA"/>
</dbReference>
<feature type="region of interest" description="Disordered" evidence="7">
    <location>
        <begin position="114"/>
        <end position="198"/>
    </location>
</feature>
<dbReference type="Pfam" id="PF13896">
    <property type="entry name" value="Glyco_transf_49"/>
    <property type="match status" value="1"/>
</dbReference>
<feature type="compositionally biased region" description="Basic and acidic residues" evidence="7">
    <location>
        <begin position="184"/>
        <end position="193"/>
    </location>
</feature>
<dbReference type="GO" id="GO:0035269">
    <property type="term" value="P:protein O-linked glycosylation via mannose"/>
    <property type="evidence" value="ECO:0007669"/>
    <property type="project" value="TreeGrafter"/>
</dbReference>
<proteinExistence type="predicted"/>
<keyword evidence="2" id="KW-0812">Transmembrane</keyword>
<dbReference type="InterPro" id="IPR051292">
    <property type="entry name" value="Xyl/GlcA_transferase"/>
</dbReference>
<evidence type="ECO:0000256" key="6">
    <source>
        <dbReference type="ARBA" id="ARBA00023180"/>
    </source>
</evidence>
<dbReference type="AlphaFoldDB" id="A0A196SPP3"/>
<dbReference type="GO" id="GO:0042285">
    <property type="term" value="F:xylosyltransferase activity"/>
    <property type="evidence" value="ECO:0007669"/>
    <property type="project" value="TreeGrafter"/>
</dbReference>
<keyword evidence="3" id="KW-0735">Signal-anchor</keyword>
<dbReference type="GO" id="GO:0016020">
    <property type="term" value="C:membrane"/>
    <property type="evidence" value="ECO:0007669"/>
    <property type="project" value="UniProtKB-SubCell"/>
</dbReference>
<evidence type="ECO:0000256" key="3">
    <source>
        <dbReference type="ARBA" id="ARBA00022968"/>
    </source>
</evidence>
<organism evidence="8 9">
    <name type="scientific">Blastocystis sp. subtype 1 (strain ATCC 50177 / NandII)</name>
    <dbReference type="NCBI Taxonomy" id="478820"/>
    <lineage>
        <taxon>Eukaryota</taxon>
        <taxon>Sar</taxon>
        <taxon>Stramenopiles</taxon>
        <taxon>Bigyra</taxon>
        <taxon>Opalozoa</taxon>
        <taxon>Opalinata</taxon>
        <taxon>Blastocystidae</taxon>
        <taxon>Blastocystis</taxon>
    </lineage>
</organism>
<evidence type="ECO:0000256" key="7">
    <source>
        <dbReference type="SAM" id="MobiDB-lite"/>
    </source>
</evidence>
<feature type="compositionally biased region" description="Polar residues" evidence="7">
    <location>
        <begin position="114"/>
        <end position="157"/>
    </location>
</feature>
<evidence type="ECO:0000313" key="8">
    <source>
        <dbReference type="EMBL" id="OAO18146.1"/>
    </source>
</evidence>
<evidence type="ECO:0000256" key="2">
    <source>
        <dbReference type="ARBA" id="ARBA00022692"/>
    </source>
</evidence>
<reference evidence="8 9" key="1">
    <citation type="submission" date="2016-05" db="EMBL/GenBank/DDBJ databases">
        <title>Nuclear genome of Blastocystis sp. subtype 1 NandII.</title>
        <authorList>
            <person name="Gentekaki E."/>
            <person name="Curtis B."/>
            <person name="Stairs C."/>
            <person name="Eme L."/>
            <person name="Herman E."/>
            <person name="Klimes V."/>
            <person name="Arias M.C."/>
            <person name="Elias M."/>
            <person name="Hilliou F."/>
            <person name="Klute M."/>
            <person name="Malik S.-B."/>
            <person name="Pightling A."/>
            <person name="Rachubinski R."/>
            <person name="Salas D."/>
            <person name="Schlacht A."/>
            <person name="Suga H."/>
            <person name="Archibald J."/>
            <person name="Ball S.G."/>
            <person name="Clark G."/>
            <person name="Dacks J."/>
            <person name="Van Der Giezen M."/>
            <person name="Tsaousis A."/>
            <person name="Roger A."/>
        </authorList>
    </citation>
    <scope>NUCLEOTIDE SEQUENCE [LARGE SCALE GENOMIC DNA]</scope>
    <source>
        <strain evidence="9">ATCC 50177 / NandII</strain>
    </source>
</reference>
<keyword evidence="5" id="KW-0472">Membrane</keyword>
<feature type="compositionally biased region" description="Basic residues" evidence="7">
    <location>
        <begin position="167"/>
        <end position="176"/>
    </location>
</feature>
<sequence length="584" mass="67469">MGSIVYHYAFLLSLAIFCYALFSPFHTVNLVARSLQSYQEPEDVDERDFSLFAEQEKASDRESGNLVHYSRASIVRKKDEEEPFRIDDEAMDSEMEKRNMPNYTLKVIGKNKTIPVTTAPSQSTNSQTIDNDGKQSHSSAAKQFRVESQGQSSTTTKSRQESLVIKKVQKPKKRLTKSFLRQFGDNRKEKGAGEELTEEQQRLKQIAFSRRRNYTAQFARGSGDFRKQARANILNSAARGICEEGLCRQFAGGQEVPFDYSTFWTFHPENQDVTMVATATLNRLPFVAALQQRWSGPMCLAVWAHEEEVDKIEPFAASLTADGLVTMILYQVKRDHPNYYDFPVNLLRNICIRHITTSHFMVLDIDMWPTASMHRHLVAMLPTALAEDTHAVVVPPVFLNSKKMARQCFKLSKCFELSRAQAPRSVSDLKKCVDEKLCLLVKEGGFAHMFVTMDWFSIPADRTYVELRCFPTQLQEPYLVLKYGPNLPLFDERFINYGYNKIEYMEQLRFYLTKMFILSQDFAVDTYHKKSSFAVQFKAYLHTKDKPEMDIVWNIYRYELHTVYAGRRRKVSECPSRTSKLYVV</sequence>
<evidence type="ECO:0000256" key="4">
    <source>
        <dbReference type="ARBA" id="ARBA00022989"/>
    </source>
</evidence>
<keyword evidence="6" id="KW-0325">Glycoprotein</keyword>
<keyword evidence="8" id="KW-0808">Transferase</keyword>
<dbReference type="GO" id="GO:0015020">
    <property type="term" value="F:glucuronosyltransferase activity"/>
    <property type="evidence" value="ECO:0007669"/>
    <property type="project" value="TreeGrafter"/>
</dbReference>
<dbReference type="PANTHER" id="PTHR12270:SF25">
    <property type="entry name" value="GLYCOSYLTRANSFERASE-LIKE PROTEIN LARGE"/>
    <property type="match status" value="1"/>
</dbReference>
<dbReference type="PANTHER" id="PTHR12270">
    <property type="entry name" value="GLYCOSYLTRANSFERASE-RELATED"/>
    <property type="match status" value="1"/>
</dbReference>
<name>A0A196SPP3_BLAHN</name>
<comment type="caution">
    <text evidence="8">The sequence shown here is derived from an EMBL/GenBank/DDBJ whole genome shotgun (WGS) entry which is preliminary data.</text>
</comment>
<evidence type="ECO:0000313" key="9">
    <source>
        <dbReference type="Proteomes" id="UP000078348"/>
    </source>
</evidence>
<keyword evidence="9" id="KW-1185">Reference proteome</keyword>